<dbReference type="OMA" id="KPWKNFP"/>
<evidence type="ECO:0000256" key="6">
    <source>
        <dbReference type="ARBA" id="ARBA00062840"/>
    </source>
</evidence>
<dbReference type="GO" id="GO:0007229">
    <property type="term" value="P:integrin-mediated signaling pathway"/>
    <property type="evidence" value="ECO:0007669"/>
    <property type="project" value="InterPro"/>
</dbReference>
<dbReference type="GeneTree" id="ENSGT00530000063460"/>
<evidence type="ECO:0000313" key="13">
    <source>
        <dbReference type="Proteomes" id="UP000694398"/>
    </source>
</evidence>
<feature type="region of interest" description="Disordered" evidence="10">
    <location>
        <begin position="598"/>
        <end position="632"/>
    </location>
</feature>
<dbReference type="InterPro" id="IPR001452">
    <property type="entry name" value="SH3_domain"/>
</dbReference>
<evidence type="ECO:0000256" key="4">
    <source>
        <dbReference type="ARBA" id="ARBA00023136"/>
    </source>
</evidence>
<feature type="region of interest" description="Disordered" evidence="10">
    <location>
        <begin position="173"/>
        <end position="287"/>
    </location>
</feature>
<evidence type="ECO:0000256" key="5">
    <source>
        <dbReference type="ARBA" id="ARBA00060088"/>
    </source>
</evidence>
<feature type="compositionally biased region" description="Basic and acidic residues" evidence="10">
    <location>
        <begin position="173"/>
        <end position="183"/>
    </location>
</feature>
<dbReference type="SUPFAM" id="SSF50044">
    <property type="entry name" value="SH3-domain"/>
    <property type="match status" value="1"/>
</dbReference>
<feature type="region of interest" description="Disordered" evidence="10">
    <location>
        <begin position="375"/>
        <end position="405"/>
    </location>
</feature>
<comment type="function">
    <text evidence="5">Adapter protein that plays a role in T-cell receptor (TCR)-mediated activation of signaling pathways. Required for T-cell activation and integrin-mediated T-cell adhesion in response to TCR stimulation.</text>
</comment>
<evidence type="ECO:0000313" key="12">
    <source>
        <dbReference type="Ensembl" id="ENSCLAP00000010274.1"/>
    </source>
</evidence>
<evidence type="ECO:0000256" key="1">
    <source>
        <dbReference type="ARBA" id="ARBA00004285"/>
    </source>
</evidence>
<dbReference type="Ensembl" id="ENSCLAT00000010404.1">
    <property type="protein sequence ID" value="ENSCLAP00000010274.1"/>
    <property type="gene ID" value="ENSCLAG00000007104.1"/>
</dbReference>
<reference evidence="12" key="2">
    <citation type="submission" date="2025-09" db="UniProtKB">
        <authorList>
            <consortium name="Ensembl"/>
        </authorList>
    </citation>
    <scope>IDENTIFICATION</scope>
</reference>
<feature type="region of interest" description="Disordered" evidence="10">
    <location>
        <begin position="35"/>
        <end position="100"/>
    </location>
</feature>
<sequence>MEEEGVRNFKELRAKFQNCDAPPLLGPIKFTASVSQKGDTGCTWPTPSLAPGKPHPSNHNWPLSHDSGGESQAPQTQHMKLTQRTNIQKSPSSPGLLAKSTACSPRNCQVASLLLDVNQPNAETNSEEKGTVASSFQDKLRKWEKVSSQKGVTFSALLLAGGGDKAFCPEKQKSTRLLPDRPRGKIQTKWAQTLPSQKELAQRKVLPTSEMPPSLHSQAIRKSQEKPSVARSSAGGPCQPVYERELAIPAPANPRDTKHPQLLRTKPLPPIRSLGPAPPKPPKPPAVDLQAFLRQPAALTETQEKVDVREAHGPPESTEFEEPHNYEATISYPRHSGNSINLCTVEEIADSTYEVGIEELQKPWKSFLHQELRPKHEDEDKHMQEKEPREQEHQKPAQEPHSQHPFKVDVYEVTPEDLQMTSVHRNRCSMVAPPQGTMADKVEAKSYPEDVNLARCSQDQGGYVETLELTAHTQDPVALKSLSMSQATYDDVDCLRTDISKSDFSSLFTSNSVSEESSEEMYEDVYKTKSNPPQIDLDGKEALKRLQQFFKKEKDRFKMKAIKSKENLRAFSVSLPDLQLRSQEVIIYDDVNTIEGESNDKDKTKTWRPNFLMPRRKKDKNSPKGSESFSPRNFFRTKKQNYLEKNRVREEKLFRQRFQYNKEITIINRAVVCSSNSRNGIFDLPVTPGEELEVIDTTDQNLVICRNSKGKYGYVLIEHLDFKHQGWSP</sequence>
<feature type="domain" description="SH3" evidence="11">
    <location>
        <begin position="665"/>
        <end position="725"/>
    </location>
</feature>
<accession>A0A8C2V5F2</accession>
<comment type="subunit">
    <text evidence="6">Interacts with SKAP1, LCK and FYN. The phosphorylated form interacts with LCP2.</text>
</comment>
<feature type="compositionally biased region" description="Polar residues" evidence="10">
    <location>
        <begin position="35"/>
        <end position="46"/>
    </location>
</feature>
<dbReference type="Pfam" id="PF14603">
    <property type="entry name" value="hSH3"/>
    <property type="match status" value="1"/>
</dbReference>
<dbReference type="Gene3D" id="2.30.30.40">
    <property type="entry name" value="SH3 Domains"/>
    <property type="match status" value="1"/>
</dbReference>
<keyword evidence="4" id="KW-0472">Membrane</keyword>
<dbReference type="GO" id="GO:0072659">
    <property type="term" value="P:protein localization to plasma membrane"/>
    <property type="evidence" value="ECO:0007669"/>
    <property type="project" value="TreeGrafter"/>
</dbReference>
<evidence type="ECO:0000256" key="10">
    <source>
        <dbReference type="SAM" id="MobiDB-lite"/>
    </source>
</evidence>
<evidence type="ECO:0000256" key="8">
    <source>
        <dbReference type="ARBA" id="ARBA00079345"/>
    </source>
</evidence>
<dbReference type="AlphaFoldDB" id="A0A8C2V5F2"/>
<feature type="region of interest" description="Disordered" evidence="10">
    <location>
        <begin position="301"/>
        <end position="324"/>
    </location>
</feature>
<keyword evidence="3" id="KW-0597">Phosphoprotein</keyword>
<dbReference type="PROSITE" id="PS50002">
    <property type="entry name" value="SH3"/>
    <property type="match status" value="1"/>
</dbReference>
<dbReference type="GeneID" id="102023567"/>
<dbReference type="GO" id="GO:0050852">
    <property type="term" value="P:T cell receptor signaling pathway"/>
    <property type="evidence" value="ECO:0007669"/>
    <property type="project" value="Ensembl"/>
</dbReference>
<reference evidence="12" key="1">
    <citation type="submission" date="2025-08" db="UniProtKB">
        <authorList>
            <consortium name="Ensembl"/>
        </authorList>
    </citation>
    <scope>IDENTIFICATION</scope>
</reference>
<gene>
    <name evidence="12" type="primary">FYB2</name>
</gene>
<evidence type="ECO:0000256" key="9">
    <source>
        <dbReference type="PROSITE-ProRule" id="PRU00192"/>
    </source>
</evidence>
<dbReference type="InterPro" id="IPR043443">
    <property type="entry name" value="FYB1/2-like"/>
</dbReference>
<dbReference type="PANTHER" id="PTHR16830">
    <property type="entry name" value="SH2 CONTAINING ADAPTOR PRAM-1 RELATED"/>
    <property type="match status" value="1"/>
</dbReference>
<keyword evidence="2 9" id="KW-0728">SH3 domain</keyword>
<dbReference type="FunFam" id="2.30.30.40:FF:000220">
    <property type="entry name" value="FYN binding protein 2"/>
    <property type="match status" value="1"/>
</dbReference>
<feature type="compositionally biased region" description="Pro residues" evidence="10">
    <location>
        <begin position="276"/>
        <end position="285"/>
    </location>
</feature>
<evidence type="ECO:0000256" key="3">
    <source>
        <dbReference type="ARBA" id="ARBA00022553"/>
    </source>
</evidence>
<dbReference type="Proteomes" id="UP000694398">
    <property type="component" value="Unassembled WGS sequence"/>
</dbReference>
<dbReference type="GO" id="GO:0045121">
    <property type="term" value="C:membrane raft"/>
    <property type="evidence" value="ECO:0007669"/>
    <property type="project" value="UniProtKB-SubCell"/>
</dbReference>
<name>A0A8C2V5F2_CHILA</name>
<evidence type="ECO:0000256" key="2">
    <source>
        <dbReference type="ARBA" id="ARBA00022443"/>
    </source>
</evidence>
<dbReference type="PANTHER" id="PTHR16830:SF1">
    <property type="entry name" value="FYN-BINDING PROTEIN 2"/>
    <property type="match status" value="1"/>
</dbReference>
<evidence type="ECO:0000259" key="11">
    <source>
        <dbReference type="PROSITE" id="PS50002"/>
    </source>
</evidence>
<protein>
    <recommendedName>
        <fullName evidence="7">FYN-binding protein 2</fullName>
    </recommendedName>
    <alternativeName>
        <fullName evidence="8">Activation-dependent, raft-recruited ADAP-like phosphoprotein</fullName>
    </alternativeName>
</protein>
<evidence type="ECO:0000256" key="7">
    <source>
        <dbReference type="ARBA" id="ARBA00068977"/>
    </source>
</evidence>
<dbReference type="InterPro" id="IPR029294">
    <property type="entry name" value="hSH3"/>
</dbReference>
<dbReference type="CTD" id="199920"/>
<organism evidence="12 13">
    <name type="scientific">Chinchilla lanigera</name>
    <name type="common">Long-tailed chinchilla</name>
    <name type="synonym">Chinchilla villidera</name>
    <dbReference type="NCBI Taxonomy" id="34839"/>
    <lineage>
        <taxon>Eukaryota</taxon>
        <taxon>Metazoa</taxon>
        <taxon>Chordata</taxon>
        <taxon>Craniata</taxon>
        <taxon>Vertebrata</taxon>
        <taxon>Euteleostomi</taxon>
        <taxon>Mammalia</taxon>
        <taxon>Eutheria</taxon>
        <taxon>Euarchontoglires</taxon>
        <taxon>Glires</taxon>
        <taxon>Rodentia</taxon>
        <taxon>Hystricomorpha</taxon>
        <taxon>Chinchillidae</taxon>
        <taxon>Chinchilla</taxon>
    </lineage>
</organism>
<proteinExistence type="predicted"/>
<dbReference type="OrthoDB" id="5986624at2759"/>
<feature type="compositionally biased region" description="Polar residues" evidence="10">
    <location>
        <begin position="69"/>
        <end position="93"/>
    </location>
</feature>
<dbReference type="InterPro" id="IPR036028">
    <property type="entry name" value="SH3-like_dom_sf"/>
</dbReference>
<comment type="subcellular location">
    <subcellularLocation>
        <location evidence="1">Membrane raft</location>
    </subcellularLocation>
</comment>
<dbReference type="GO" id="GO:0033627">
    <property type="term" value="P:cell adhesion mediated by integrin"/>
    <property type="evidence" value="ECO:0007669"/>
    <property type="project" value="Ensembl"/>
</dbReference>
<feature type="compositionally biased region" description="Basic and acidic residues" evidence="10">
    <location>
        <begin position="302"/>
        <end position="313"/>
    </location>
</feature>
<keyword evidence="13" id="KW-1185">Reference proteome</keyword>
<dbReference type="GO" id="GO:0001772">
    <property type="term" value="C:immunological synapse"/>
    <property type="evidence" value="ECO:0007669"/>
    <property type="project" value="Ensembl"/>
</dbReference>